<proteinExistence type="predicted"/>
<accession>A0A9N9B6Z8</accession>
<gene>
    <name evidence="1" type="ORF">FMOSSE_LOCUS6794</name>
</gene>
<dbReference type="Proteomes" id="UP000789375">
    <property type="component" value="Unassembled WGS sequence"/>
</dbReference>
<reference evidence="1" key="1">
    <citation type="submission" date="2021-06" db="EMBL/GenBank/DDBJ databases">
        <authorList>
            <person name="Kallberg Y."/>
            <person name="Tangrot J."/>
            <person name="Rosling A."/>
        </authorList>
    </citation>
    <scope>NUCLEOTIDE SEQUENCE</scope>
    <source>
        <strain evidence="1">87-6 pot B 2015</strain>
    </source>
</reference>
<dbReference type="AlphaFoldDB" id="A0A9N9B6Z8"/>
<sequence>MKDFLEGLDKEFDDGKLNCYLSIFEEQEIRISHLTKLSDSEYILMVISEFEARRHLFVYGLTTFETEVSLTMMDFRNTHRIFEVDHFSLPRDWIEIPNFVYLYESLITWALCVNETRNGLIEQRKKRRITRCSEARIAKRLALPK</sequence>
<organism evidence="1 2">
    <name type="scientific">Funneliformis mosseae</name>
    <name type="common">Endomycorrhizal fungus</name>
    <name type="synonym">Glomus mosseae</name>
    <dbReference type="NCBI Taxonomy" id="27381"/>
    <lineage>
        <taxon>Eukaryota</taxon>
        <taxon>Fungi</taxon>
        <taxon>Fungi incertae sedis</taxon>
        <taxon>Mucoromycota</taxon>
        <taxon>Glomeromycotina</taxon>
        <taxon>Glomeromycetes</taxon>
        <taxon>Glomerales</taxon>
        <taxon>Glomeraceae</taxon>
        <taxon>Funneliformis</taxon>
    </lineage>
</organism>
<comment type="caution">
    <text evidence="1">The sequence shown here is derived from an EMBL/GenBank/DDBJ whole genome shotgun (WGS) entry which is preliminary data.</text>
</comment>
<dbReference type="EMBL" id="CAJVPP010001469">
    <property type="protein sequence ID" value="CAG8557621.1"/>
    <property type="molecule type" value="Genomic_DNA"/>
</dbReference>
<evidence type="ECO:0000313" key="1">
    <source>
        <dbReference type="EMBL" id="CAG8557621.1"/>
    </source>
</evidence>
<protein>
    <submittedName>
        <fullName evidence="1">2600_t:CDS:1</fullName>
    </submittedName>
</protein>
<keyword evidence="2" id="KW-1185">Reference proteome</keyword>
<name>A0A9N9B6Z8_FUNMO</name>
<evidence type="ECO:0000313" key="2">
    <source>
        <dbReference type="Proteomes" id="UP000789375"/>
    </source>
</evidence>